<accession>A0ACA9MEU0</accession>
<organism evidence="1 2">
    <name type="scientific">Scutellospora calospora</name>
    <dbReference type="NCBI Taxonomy" id="85575"/>
    <lineage>
        <taxon>Eukaryota</taxon>
        <taxon>Fungi</taxon>
        <taxon>Fungi incertae sedis</taxon>
        <taxon>Mucoromycota</taxon>
        <taxon>Glomeromycotina</taxon>
        <taxon>Glomeromycetes</taxon>
        <taxon>Diversisporales</taxon>
        <taxon>Gigasporaceae</taxon>
        <taxon>Scutellospora</taxon>
    </lineage>
</organism>
<dbReference type="Proteomes" id="UP000789860">
    <property type="component" value="Unassembled WGS sequence"/>
</dbReference>
<keyword evidence="2" id="KW-1185">Reference proteome</keyword>
<comment type="caution">
    <text evidence="1">The sequence shown here is derived from an EMBL/GenBank/DDBJ whole genome shotgun (WGS) entry which is preliminary data.</text>
</comment>
<name>A0ACA9MEU0_9GLOM</name>
<protein>
    <submittedName>
        <fullName evidence="1">9073_t:CDS:1</fullName>
    </submittedName>
</protein>
<evidence type="ECO:0000313" key="2">
    <source>
        <dbReference type="Proteomes" id="UP000789860"/>
    </source>
</evidence>
<sequence length="107" mass="12590">RLETLGDSFLKFCVTNRLYVMFPDKHEGQLHCQRIRIICNKQLYRGAKKLHLYEYITLSPFNRRKWRPANTITSVDDPNMLEQKKKLHELADKTLADVVEAMLGLLT</sequence>
<reference evidence="1" key="1">
    <citation type="submission" date="2021-06" db="EMBL/GenBank/DDBJ databases">
        <authorList>
            <person name="Kallberg Y."/>
            <person name="Tangrot J."/>
            <person name="Rosling A."/>
        </authorList>
    </citation>
    <scope>NUCLEOTIDE SEQUENCE</scope>
    <source>
        <strain evidence="1">AU212A</strain>
    </source>
</reference>
<proteinExistence type="predicted"/>
<dbReference type="EMBL" id="CAJVPM010012397">
    <property type="protein sequence ID" value="CAG8587989.1"/>
    <property type="molecule type" value="Genomic_DNA"/>
</dbReference>
<gene>
    <name evidence="1" type="ORF">SCALOS_LOCUS6468</name>
</gene>
<feature type="non-terminal residue" evidence="1">
    <location>
        <position position="1"/>
    </location>
</feature>
<evidence type="ECO:0000313" key="1">
    <source>
        <dbReference type="EMBL" id="CAG8587989.1"/>
    </source>
</evidence>